<keyword evidence="2" id="KW-1185">Reference proteome</keyword>
<dbReference type="EMBL" id="CM037154">
    <property type="protein sequence ID" value="KAH7860395.1"/>
    <property type="molecule type" value="Genomic_DNA"/>
</dbReference>
<accession>A0ACB7Z3D5</accession>
<comment type="caution">
    <text evidence="1">The sequence shown here is derived from an EMBL/GenBank/DDBJ whole genome shotgun (WGS) entry which is preliminary data.</text>
</comment>
<name>A0ACB7Z3D5_9ERIC</name>
<dbReference type="Proteomes" id="UP000828048">
    <property type="component" value="Chromosome 4"/>
</dbReference>
<proteinExistence type="predicted"/>
<evidence type="ECO:0000313" key="1">
    <source>
        <dbReference type="EMBL" id="KAH7860395.1"/>
    </source>
</evidence>
<organism evidence="1 2">
    <name type="scientific">Vaccinium darrowii</name>
    <dbReference type="NCBI Taxonomy" id="229202"/>
    <lineage>
        <taxon>Eukaryota</taxon>
        <taxon>Viridiplantae</taxon>
        <taxon>Streptophyta</taxon>
        <taxon>Embryophyta</taxon>
        <taxon>Tracheophyta</taxon>
        <taxon>Spermatophyta</taxon>
        <taxon>Magnoliopsida</taxon>
        <taxon>eudicotyledons</taxon>
        <taxon>Gunneridae</taxon>
        <taxon>Pentapetalae</taxon>
        <taxon>asterids</taxon>
        <taxon>Ericales</taxon>
        <taxon>Ericaceae</taxon>
        <taxon>Vaccinioideae</taxon>
        <taxon>Vaccinieae</taxon>
        <taxon>Vaccinium</taxon>
    </lineage>
</organism>
<evidence type="ECO:0000313" key="2">
    <source>
        <dbReference type="Proteomes" id="UP000828048"/>
    </source>
</evidence>
<reference evidence="1 2" key="1">
    <citation type="journal article" date="2021" name="Hortic Res">
        <title>High-quality reference genome and annotation aids understanding of berry development for evergreen blueberry (Vaccinium darrowii).</title>
        <authorList>
            <person name="Yu J."/>
            <person name="Hulse-Kemp A.M."/>
            <person name="Babiker E."/>
            <person name="Staton M."/>
        </authorList>
    </citation>
    <scope>NUCLEOTIDE SEQUENCE [LARGE SCALE GENOMIC DNA]</scope>
    <source>
        <strain evidence="2">cv. NJ 8807/NJ 8810</strain>
        <tissue evidence="1">Young leaf</tissue>
    </source>
</reference>
<gene>
    <name evidence="1" type="ORF">Vadar_012955</name>
</gene>
<protein>
    <submittedName>
        <fullName evidence="1">Uncharacterized protein</fullName>
    </submittedName>
</protein>
<sequence length="99" mass="10524">MTTTIRYPLSLADDGDPPPVVGALTNRGRDEAASLLEPCSIISEGTVGAQLLSNLGVRLSDLQIRELEAPFSEAEIRDAVFQMKGMKAPGPDGFVAGFY</sequence>